<evidence type="ECO:0000259" key="2">
    <source>
        <dbReference type="Pfam" id="PF01243"/>
    </source>
</evidence>
<accession>A0A1V1P3Y5</accession>
<dbReference type="SUPFAM" id="SSF50475">
    <property type="entry name" value="FMN-binding split barrel"/>
    <property type="match status" value="1"/>
</dbReference>
<dbReference type="EMBL" id="ATBP01000643">
    <property type="protein sequence ID" value="ETR69435.1"/>
    <property type="molecule type" value="Genomic_DNA"/>
</dbReference>
<reference evidence="4" key="1">
    <citation type="submission" date="2012-11" db="EMBL/GenBank/DDBJ databases">
        <authorList>
            <person name="Lucero-Rivera Y.E."/>
            <person name="Tovar-Ramirez D."/>
        </authorList>
    </citation>
    <scope>NUCLEOTIDE SEQUENCE [LARGE SCALE GENOMIC DNA]</scope>
    <source>
        <strain evidence="4">Araruama</strain>
    </source>
</reference>
<dbReference type="GO" id="GO:0070967">
    <property type="term" value="F:coenzyme F420 binding"/>
    <property type="evidence" value="ECO:0007669"/>
    <property type="project" value="TreeGrafter"/>
</dbReference>
<dbReference type="PANTHER" id="PTHR35176">
    <property type="entry name" value="HEME OXYGENASE HI_0854-RELATED"/>
    <property type="match status" value="1"/>
</dbReference>
<dbReference type="Pfam" id="PF01243">
    <property type="entry name" value="PNPOx_N"/>
    <property type="match status" value="1"/>
</dbReference>
<name>A0A1V1P3Y5_9BACT</name>
<dbReference type="InterPro" id="IPR012349">
    <property type="entry name" value="Split_barrel_FMN-bd"/>
</dbReference>
<sequence length="190" mass="21571">MSELKTQLNQAENEMDDVIKKRIYGNGATEMTEELRMKMIEIIGKCKDMAISTIRDDGWPQVNIVGFVSMEENIYFETFRTSSKAMNIARDNRISLAIWPYYENVAHGSGISLAGYAEEVTDEDTSNECTRLLLEKMPEIKDITYNDGDPVFPDPNVIKFRIRPTVISILDFEKGFGHADFVVVEDGAIK</sequence>
<feature type="domain" description="Pyridoxamine 5'-phosphate oxidase N-terminal" evidence="2">
    <location>
        <begin position="41"/>
        <end position="162"/>
    </location>
</feature>
<dbReference type="InterPro" id="IPR011576">
    <property type="entry name" value="Pyridox_Oxase_N"/>
</dbReference>
<proteinExistence type="predicted"/>
<comment type="caution">
    <text evidence="3">The sequence shown here is derived from an EMBL/GenBank/DDBJ whole genome shotgun (WGS) entry which is preliminary data.</text>
</comment>
<dbReference type="Proteomes" id="UP000189670">
    <property type="component" value="Unassembled WGS sequence"/>
</dbReference>
<evidence type="ECO:0000256" key="1">
    <source>
        <dbReference type="ARBA" id="ARBA00023002"/>
    </source>
</evidence>
<dbReference type="PANTHER" id="PTHR35176:SF6">
    <property type="entry name" value="HEME OXYGENASE HI_0854-RELATED"/>
    <property type="match status" value="1"/>
</dbReference>
<organism evidence="3 4">
    <name type="scientific">Candidatus Magnetoglobus multicellularis str. Araruama</name>
    <dbReference type="NCBI Taxonomy" id="890399"/>
    <lineage>
        <taxon>Bacteria</taxon>
        <taxon>Pseudomonadati</taxon>
        <taxon>Thermodesulfobacteriota</taxon>
        <taxon>Desulfobacteria</taxon>
        <taxon>Desulfobacterales</taxon>
        <taxon>Desulfobacteraceae</taxon>
        <taxon>Candidatus Magnetoglobus</taxon>
    </lineage>
</organism>
<dbReference type="InterPro" id="IPR052019">
    <property type="entry name" value="F420H2_bilvrd_red/Heme_oxyg"/>
</dbReference>
<gene>
    <name evidence="3" type="ORF">OMM_09594</name>
</gene>
<dbReference type="GO" id="GO:0016627">
    <property type="term" value="F:oxidoreductase activity, acting on the CH-CH group of donors"/>
    <property type="evidence" value="ECO:0007669"/>
    <property type="project" value="TreeGrafter"/>
</dbReference>
<evidence type="ECO:0000313" key="3">
    <source>
        <dbReference type="EMBL" id="ETR69435.1"/>
    </source>
</evidence>
<dbReference type="AlphaFoldDB" id="A0A1V1P3Y5"/>
<evidence type="ECO:0000313" key="4">
    <source>
        <dbReference type="Proteomes" id="UP000189670"/>
    </source>
</evidence>
<protein>
    <submittedName>
        <fullName evidence="3">Pyridoxamine 5'-phosphate oxidase-like FMN-binding protein</fullName>
    </submittedName>
</protein>
<keyword evidence="1" id="KW-0560">Oxidoreductase</keyword>
<dbReference type="GO" id="GO:0005829">
    <property type="term" value="C:cytosol"/>
    <property type="evidence" value="ECO:0007669"/>
    <property type="project" value="TreeGrafter"/>
</dbReference>
<dbReference type="Gene3D" id="2.30.110.10">
    <property type="entry name" value="Electron Transport, Fmn-binding Protein, Chain A"/>
    <property type="match status" value="1"/>
</dbReference>